<sequence length="301" mass="34510">MRNSPFNLNALTVYQTWRDQKLLAYPLRPEGLMTAIEDPENPSEAEIAQLQQICGAHNLVLYRFVQGDLRSKRHVHRLGRKVGLFRLDSNLCADEDSLTSLHVTSHVGQHDYIPYTNKPLSWHTDGYYNLPEAQIHGMLLHCAQPAREGGESWLMDHEIAYILLRDANPDYIRALMHPNAFTIPANILDGEIIRPEQSGPVFSVTAAGHLHMRYSARQRNVIWRDDPMTREAADFLLNLWQQDSPYKIRYTLQAGEGLLCNNVLHCRTAFTDSDDPAQTRLLYRGRYFDRVAEPKEKTCSA</sequence>
<keyword evidence="3" id="KW-0223">Dioxygenase</keyword>
<dbReference type="Gene3D" id="3.60.130.10">
    <property type="entry name" value="Clavaminate synthase-like"/>
    <property type="match status" value="1"/>
</dbReference>
<protein>
    <submittedName>
        <fullName evidence="3">Taurine catabolism dioxygenase TauD</fullName>
    </submittedName>
</protein>
<name>A0A1Y1QQ66_9GAMM</name>
<dbReference type="Pfam" id="PF02668">
    <property type="entry name" value="TauD"/>
    <property type="match status" value="1"/>
</dbReference>
<dbReference type="STRING" id="1123401.GCA_000621325_00854"/>
<evidence type="ECO:0000313" key="3">
    <source>
        <dbReference type="EMBL" id="OQX10924.1"/>
    </source>
</evidence>
<evidence type="ECO:0000313" key="4">
    <source>
        <dbReference type="Proteomes" id="UP000192491"/>
    </source>
</evidence>
<comment type="caution">
    <text evidence="3">The sequence shown here is derived from an EMBL/GenBank/DDBJ whole genome shotgun (WGS) entry which is preliminary data.</text>
</comment>
<dbReference type="Proteomes" id="UP000192491">
    <property type="component" value="Unassembled WGS sequence"/>
</dbReference>
<feature type="domain" description="TauD/TfdA-like" evidence="2">
    <location>
        <begin position="36"/>
        <end position="284"/>
    </location>
</feature>
<proteinExistence type="predicted"/>
<gene>
    <name evidence="3" type="ORF">BWK73_19075</name>
</gene>
<evidence type="ECO:0000256" key="1">
    <source>
        <dbReference type="ARBA" id="ARBA00023002"/>
    </source>
</evidence>
<dbReference type="EMBL" id="MTEJ01000101">
    <property type="protein sequence ID" value="OQX10924.1"/>
    <property type="molecule type" value="Genomic_DNA"/>
</dbReference>
<keyword evidence="1" id="KW-0560">Oxidoreductase</keyword>
<dbReference type="GO" id="GO:0016706">
    <property type="term" value="F:2-oxoglutarate-dependent dioxygenase activity"/>
    <property type="evidence" value="ECO:0007669"/>
    <property type="project" value="UniProtKB-ARBA"/>
</dbReference>
<dbReference type="InterPro" id="IPR042098">
    <property type="entry name" value="TauD-like_sf"/>
</dbReference>
<accession>A0A1Y1QQ66</accession>
<evidence type="ECO:0000259" key="2">
    <source>
        <dbReference type="Pfam" id="PF02668"/>
    </source>
</evidence>
<organism evidence="3 4">
    <name type="scientific">Thiothrix lacustris</name>
    <dbReference type="NCBI Taxonomy" id="525917"/>
    <lineage>
        <taxon>Bacteria</taxon>
        <taxon>Pseudomonadati</taxon>
        <taxon>Pseudomonadota</taxon>
        <taxon>Gammaproteobacteria</taxon>
        <taxon>Thiotrichales</taxon>
        <taxon>Thiotrichaceae</taxon>
        <taxon>Thiothrix</taxon>
    </lineage>
</organism>
<dbReference type="InterPro" id="IPR003819">
    <property type="entry name" value="TauD/TfdA-like"/>
</dbReference>
<reference evidence="3 4" key="1">
    <citation type="submission" date="2017-01" db="EMBL/GenBank/DDBJ databases">
        <title>Novel large sulfur bacteria in the metagenomes of groundwater-fed chemosynthetic microbial mats in the Lake Huron basin.</title>
        <authorList>
            <person name="Sharrar A.M."/>
            <person name="Flood B.E."/>
            <person name="Bailey J.V."/>
            <person name="Jones D.S."/>
            <person name="Biddanda B."/>
            <person name="Ruberg S.A."/>
            <person name="Marcus D.N."/>
            <person name="Dick G.J."/>
        </authorList>
    </citation>
    <scope>NUCLEOTIDE SEQUENCE [LARGE SCALE GENOMIC DNA]</scope>
    <source>
        <strain evidence="3">A8</strain>
    </source>
</reference>
<dbReference type="SUPFAM" id="SSF51197">
    <property type="entry name" value="Clavaminate synthase-like"/>
    <property type="match status" value="1"/>
</dbReference>
<dbReference type="AlphaFoldDB" id="A0A1Y1QQ66"/>